<protein>
    <recommendedName>
        <fullName evidence="1">DUF6538 domain-containing protein</fullName>
    </recommendedName>
</protein>
<dbReference type="RefSeq" id="WP_035845551.1">
    <property type="nucleotide sequence ID" value="NZ_BNAB01000008.1"/>
</dbReference>
<dbReference type="Pfam" id="PF20172">
    <property type="entry name" value="DUF6538"/>
    <property type="match status" value="1"/>
</dbReference>
<organism evidence="2 3">
    <name type="scientific">Allgaiera indica</name>
    <dbReference type="NCBI Taxonomy" id="765699"/>
    <lineage>
        <taxon>Bacteria</taxon>
        <taxon>Pseudomonadati</taxon>
        <taxon>Pseudomonadota</taxon>
        <taxon>Alphaproteobacteria</taxon>
        <taxon>Rhodobacterales</taxon>
        <taxon>Paracoccaceae</taxon>
        <taxon>Allgaiera</taxon>
    </lineage>
</organism>
<reference evidence="2" key="1">
    <citation type="journal article" date="2014" name="Int. J. Syst. Evol. Microbiol.">
        <title>Complete genome sequence of Corynebacterium casei LMG S-19264T (=DSM 44701T), isolated from a smear-ripened cheese.</title>
        <authorList>
            <consortium name="US DOE Joint Genome Institute (JGI-PGF)"/>
            <person name="Walter F."/>
            <person name="Albersmeier A."/>
            <person name="Kalinowski J."/>
            <person name="Ruckert C."/>
        </authorList>
    </citation>
    <scope>NUCLEOTIDE SEQUENCE</scope>
    <source>
        <strain evidence="2">CGMCC 1.10859</strain>
    </source>
</reference>
<name>A0AAN4ZZJ4_9RHOB</name>
<dbReference type="EMBL" id="BNAB01000008">
    <property type="protein sequence ID" value="GHE02279.1"/>
    <property type="molecule type" value="Genomic_DNA"/>
</dbReference>
<accession>A0AAN4ZZJ4</accession>
<reference evidence="2" key="2">
    <citation type="submission" date="2023-06" db="EMBL/GenBank/DDBJ databases">
        <authorList>
            <person name="Sun Q."/>
            <person name="Zhou Y."/>
        </authorList>
    </citation>
    <scope>NUCLEOTIDE SEQUENCE</scope>
    <source>
        <strain evidence="2">CGMCC 1.10859</strain>
    </source>
</reference>
<evidence type="ECO:0000313" key="3">
    <source>
        <dbReference type="Proteomes" id="UP000634647"/>
    </source>
</evidence>
<feature type="domain" description="DUF6538" evidence="1">
    <location>
        <begin position="16"/>
        <end position="61"/>
    </location>
</feature>
<sequence>MVGHIMRLAAYLSTSRHGIFYFRYPLPADGHPSRKRAHIKVSLGTREPKDAQQLARLLALAGQFILDQPDIRALRRDTMRGHMRKHFGELLREFQVRSPTGGQISG</sequence>
<gene>
    <name evidence="2" type="ORF">GCM10008024_21260</name>
</gene>
<dbReference type="InterPro" id="IPR046668">
    <property type="entry name" value="DUF6538"/>
</dbReference>
<evidence type="ECO:0000313" key="2">
    <source>
        <dbReference type="EMBL" id="GHE02279.1"/>
    </source>
</evidence>
<dbReference type="AlphaFoldDB" id="A0AAN4ZZJ4"/>
<proteinExistence type="predicted"/>
<evidence type="ECO:0000259" key="1">
    <source>
        <dbReference type="Pfam" id="PF20172"/>
    </source>
</evidence>
<comment type="caution">
    <text evidence="2">The sequence shown here is derived from an EMBL/GenBank/DDBJ whole genome shotgun (WGS) entry which is preliminary data.</text>
</comment>
<dbReference type="Proteomes" id="UP000634647">
    <property type="component" value="Unassembled WGS sequence"/>
</dbReference>